<evidence type="ECO:0000256" key="3">
    <source>
        <dbReference type="ARBA" id="ARBA00022777"/>
    </source>
</evidence>
<dbReference type="PANTHER" id="PTHR44329:SF214">
    <property type="entry name" value="PROTEIN KINASE DOMAIN-CONTAINING PROTEIN"/>
    <property type="match status" value="1"/>
</dbReference>
<dbReference type="PROSITE" id="PS00108">
    <property type="entry name" value="PROTEIN_KINASE_ST"/>
    <property type="match status" value="1"/>
</dbReference>
<dbReference type="AlphaFoldDB" id="A0A835TK31"/>
<dbReference type="InterPro" id="IPR000719">
    <property type="entry name" value="Prot_kinase_dom"/>
</dbReference>
<accession>A0A835TK31</accession>
<dbReference type="Gene3D" id="3.30.200.20">
    <property type="entry name" value="Phosphorylase Kinase, domain 1"/>
    <property type="match status" value="1"/>
</dbReference>
<feature type="region of interest" description="Disordered" evidence="6">
    <location>
        <begin position="432"/>
        <end position="459"/>
    </location>
</feature>
<feature type="region of interest" description="Disordered" evidence="6">
    <location>
        <begin position="571"/>
        <end position="590"/>
    </location>
</feature>
<dbReference type="Proteomes" id="UP000650467">
    <property type="component" value="Unassembled WGS sequence"/>
</dbReference>
<dbReference type="GO" id="GO:0004674">
    <property type="term" value="F:protein serine/threonine kinase activity"/>
    <property type="evidence" value="ECO:0007669"/>
    <property type="project" value="TreeGrafter"/>
</dbReference>
<feature type="binding site" evidence="5">
    <location>
        <position position="662"/>
    </location>
    <ligand>
        <name>ATP</name>
        <dbReference type="ChEBI" id="CHEBI:30616"/>
    </ligand>
</feature>
<dbReference type="PROSITE" id="PS00107">
    <property type="entry name" value="PROTEIN_KINASE_ATP"/>
    <property type="match status" value="1"/>
</dbReference>
<keyword evidence="1" id="KW-0808">Transferase</keyword>
<dbReference type="Gene3D" id="1.10.510.10">
    <property type="entry name" value="Transferase(Phosphotransferase) domain 1"/>
    <property type="match status" value="1"/>
</dbReference>
<dbReference type="SUPFAM" id="SSF56112">
    <property type="entry name" value="Protein kinase-like (PK-like)"/>
    <property type="match status" value="1"/>
</dbReference>
<evidence type="ECO:0000256" key="2">
    <source>
        <dbReference type="ARBA" id="ARBA00022741"/>
    </source>
</evidence>
<feature type="domain" description="Protein kinase" evidence="8">
    <location>
        <begin position="635"/>
        <end position="944"/>
    </location>
</feature>
<name>A0A835TK31_CHLIN</name>
<evidence type="ECO:0000256" key="6">
    <source>
        <dbReference type="SAM" id="MobiDB-lite"/>
    </source>
</evidence>
<reference evidence="9" key="1">
    <citation type="journal article" date="2020" name="bioRxiv">
        <title>Comparative genomics of Chlamydomonas.</title>
        <authorList>
            <person name="Craig R.J."/>
            <person name="Hasan A.R."/>
            <person name="Ness R.W."/>
            <person name="Keightley P.D."/>
        </authorList>
    </citation>
    <scope>NUCLEOTIDE SEQUENCE</scope>
    <source>
        <strain evidence="9">SAG 7.73</strain>
    </source>
</reference>
<keyword evidence="10" id="KW-1185">Reference proteome</keyword>
<evidence type="ECO:0000313" key="10">
    <source>
        <dbReference type="Proteomes" id="UP000650467"/>
    </source>
</evidence>
<keyword evidence="7" id="KW-0812">Transmembrane</keyword>
<dbReference type="InterPro" id="IPR008271">
    <property type="entry name" value="Ser/Thr_kinase_AS"/>
</dbReference>
<keyword evidence="7" id="KW-0472">Membrane</keyword>
<protein>
    <recommendedName>
        <fullName evidence="8">Protein kinase domain-containing protein</fullName>
    </recommendedName>
</protein>
<dbReference type="InterPro" id="IPR017441">
    <property type="entry name" value="Protein_kinase_ATP_BS"/>
</dbReference>
<sequence>MLQAAGATASVDAAAAAAAAGYPSVGAVLVSTAAQLAVAIADPAVQVAVLAGSLLLTEADWAPVAQPLVEVRRNLTLLGARADPAAWPTINFGYTANLDGVGIVKSAKVRVAPGFTLTFRHVVLQNSREAPHWLFVGLDVVAAASPPPNSTVASAWPTVLLHEAVLWQRTCLPVVLKAASSRSSPRPVFIPGAQNTTGTYVPDLPCEASAAAPPMTRCWPARGTYYNLALYAYNQDAFNRQIPAGYVLHGLDVPYWCDHLMSDECVASKGSFLACFYSFYPYSRAANSTFASNLTATNNGSAAAGGGSSAPASAAGALLSPAPAGGLSQHISMSGGGSGGSTSASTGMIVGCVVGGFVALVLVAAAAALLVMRHRSQQHRPSDYAAGATYGMPSSASSDGGASGLAAAVCVVKGGSSQPHFSDSASGTLCSGGSSKAPLSTATTTCRAKGSATPESGRVVDSDCGGASVVAATTASAAAMQWPPPLAIAAVATTADSAALEQHLSRHLQQQEALVTSATPFRENLNVRASVEACSHPDSIPAQSQAQTSDHVYLSTVNSNAFGDFRFRQAHAHASSHPDQLPPGQGSTAVTSGATAALAALAVRPTSCMGAVGQGAQQDSAGAVDSGSEGDSVVHLLPVVLGKGGFGRVVAGMYRGQPVAVKQLLDDAWWAAGAGPRPAGASIVDAGQRDELVHAFVQEVEILGRCDHPNVARLHAVCLTPPHLSLVLERCETSLDKLIYGGAGKAAAGGRDSPGGGGEDKSEPLGARIPPPLLPLSKVLHIAIQVAKGLEYLHPTIVHRDLKPANVLLNDADGPSPVAKLSDFGLSRMRNATQSTMQPQAGTAAYLAPECFSMEGSTPVGCRADIYSFGVLLWTMLSGAHPWADFSLVAIAFKVGLQQQRLPLEHLQAAGRCTPKLEKLIVQCWETDPLRRPAAGEVWKALMLCEQELRGAA</sequence>
<dbReference type="SMART" id="SM00220">
    <property type="entry name" value="S_TKc"/>
    <property type="match status" value="1"/>
</dbReference>
<dbReference type="InterPro" id="IPR051681">
    <property type="entry name" value="Ser/Thr_Kinases-Pseudokinases"/>
</dbReference>
<keyword evidence="3" id="KW-0418">Kinase</keyword>
<keyword evidence="4 5" id="KW-0067">ATP-binding</keyword>
<evidence type="ECO:0000256" key="5">
    <source>
        <dbReference type="PROSITE-ProRule" id="PRU10141"/>
    </source>
</evidence>
<feature type="region of interest" description="Disordered" evidence="6">
    <location>
        <begin position="745"/>
        <end position="768"/>
    </location>
</feature>
<dbReference type="Pfam" id="PF00069">
    <property type="entry name" value="Pkinase"/>
    <property type="match status" value="1"/>
</dbReference>
<proteinExistence type="predicted"/>
<dbReference type="InterPro" id="IPR011009">
    <property type="entry name" value="Kinase-like_dom_sf"/>
</dbReference>
<evidence type="ECO:0000256" key="7">
    <source>
        <dbReference type="SAM" id="Phobius"/>
    </source>
</evidence>
<comment type="caution">
    <text evidence="9">The sequence shown here is derived from an EMBL/GenBank/DDBJ whole genome shotgun (WGS) entry which is preliminary data.</text>
</comment>
<evidence type="ECO:0000256" key="4">
    <source>
        <dbReference type="ARBA" id="ARBA00022840"/>
    </source>
</evidence>
<feature type="compositionally biased region" description="Polar residues" evidence="6">
    <location>
        <begin position="432"/>
        <end position="446"/>
    </location>
</feature>
<evidence type="ECO:0000256" key="1">
    <source>
        <dbReference type="ARBA" id="ARBA00022679"/>
    </source>
</evidence>
<gene>
    <name evidence="9" type="ORF">HXX76_004075</name>
</gene>
<dbReference type="PANTHER" id="PTHR44329">
    <property type="entry name" value="SERINE/THREONINE-PROTEIN KINASE TNNI3K-RELATED"/>
    <property type="match status" value="1"/>
</dbReference>
<dbReference type="EMBL" id="JAEHOC010000007">
    <property type="protein sequence ID" value="KAG2439956.1"/>
    <property type="molecule type" value="Genomic_DNA"/>
</dbReference>
<evidence type="ECO:0000313" key="9">
    <source>
        <dbReference type="EMBL" id="KAG2439956.1"/>
    </source>
</evidence>
<dbReference type="PROSITE" id="PS50011">
    <property type="entry name" value="PROTEIN_KINASE_DOM"/>
    <property type="match status" value="1"/>
</dbReference>
<organism evidence="9 10">
    <name type="scientific">Chlamydomonas incerta</name>
    <dbReference type="NCBI Taxonomy" id="51695"/>
    <lineage>
        <taxon>Eukaryota</taxon>
        <taxon>Viridiplantae</taxon>
        <taxon>Chlorophyta</taxon>
        <taxon>core chlorophytes</taxon>
        <taxon>Chlorophyceae</taxon>
        <taxon>CS clade</taxon>
        <taxon>Chlamydomonadales</taxon>
        <taxon>Chlamydomonadaceae</taxon>
        <taxon>Chlamydomonas</taxon>
    </lineage>
</organism>
<keyword evidence="7" id="KW-1133">Transmembrane helix</keyword>
<keyword evidence="2 5" id="KW-0547">Nucleotide-binding</keyword>
<evidence type="ECO:0000259" key="8">
    <source>
        <dbReference type="PROSITE" id="PS50011"/>
    </source>
</evidence>
<feature type="transmembrane region" description="Helical" evidence="7">
    <location>
        <begin position="348"/>
        <end position="372"/>
    </location>
</feature>
<dbReference type="OrthoDB" id="248923at2759"/>
<dbReference type="GO" id="GO:0005524">
    <property type="term" value="F:ATP binding"/>
    <property type="evidence" value="ECO:0007669"/>
    <property type="project" value="UniProtKB-UniRule"/>
</dbReference>